<dbReference type="SMART" id="SM00881">
    <property type="entry name" value="CoA_binding"/>
    <property type="match status" value="1"/>
</dbReference>
<dbReference type="AlphaFoldDB" id="A0A368X9L0"/>
<dbReference type="Pfam" id="PF13549">
    <property type="entry name" value="ATP-grasp_5"/>
    <property type="match status" value="1"/>
</dbReference>
<evidence type="ECO:0000259" key="3">
    <source>
        <dbReference type="PROSITE" id="PS50975"/>
    </source>
</evidence>
<dbReference type="InterPro" id="IPR003781">
    <property type="entry name" value="CoA-bd"/>
</dbReference>
<dbReference type="InterPro" id="IPR013815">
    <property type="entry name" value="ATP_grasp_subdomain_1"/>
</dbReference>
<dbReference type="Pfam" id="PF13380">
    <property type="entry name" value="CoA_binding_2"/>
    <property type="match status" value="1"/>
</dbReference>
<proteinExistence type="inferred from homology"/>
<dbReference type="SUPFAM" id="SSF56059">
    <property type="entry name" value="Glutathione synthetase ATP-binding domain-like"/>
    <property type="match status" value="1"/>
</dbReference>
<keyword evidence="5" id="KW-1185">Reference proteome</keyword>
<reference evidence="4 5" key="1">
    <citation type="submission" date="2018-07" db="EMBL/GenBank/DDBJ databases">
        <title>Genomic Encyclopedia of Type Strains, Phase IV (KMG-IV): sequencing the most valuable type-strain genomes for metagenomic binning, comparative biology and taxonomic classification.</title>
        <authorList>
            <person name="Goeker M."/>
        </authorList>
    </citation>
    <scope>NUCLEOTIDE SEQUENCE [LARGE SCALE GENOMIC DNA]</scope>
    <source>
        <strain evidence="4 5">DSM 21634</strain>
    </source>
</reference>
<evidence type="ECO:0000256" key="1">
    <source>
        <dbReference type="ARBA" id="ARBA00060888"/>
    </source>
</evidence>
<evidence type="ECO:0000256" key="2">
    <source>
        <dbReference type="PROSITE-ProRule" id="PRU00409"/>
    </source>
</evidence>
<dbReference type="SUPFAM" id="SSF51735">
    <property type="entry name" value="NAD(P)-binding Rossmann-fold domains"/>
    <property type="match status" value="1"/>
</dbReference>
<dbReference type="Pfam" id="PF13607">
    <property type="entry name" value="Succ_CoA_lig"/>
    <property type="match status" value="1"/>
</dbReference>
<dbReference type="InterPro" id="IPR032875">
    <property type="entry name" value="Succ_CoA_lig_flav_dom"/>
</dbReference>
<dbReference type="FunFam" id="3.30.1490.20:FF:000020">
    <property type="entry name" value="Protein lysine acetyltransferase"/>
    <property type="match status" value="1"/>
</dbReference>
<name>A0A368X9L0_9BURK</name>
<dbReference type="Gene3D" id="3.30.470.20">
    <property type="entry name" value="ATP-grasp fold, B domain"/>
    <property type="match status" value="1"/>
</dbReference>
<dbReference type="GO" id="GO:0016874">
    <property type="term" value="F:ligase activity"/>
    <property type="evidence" value="ECO:0007669"/>
    <property type="project" value="UniProtKB-KW"/>
</dbReference>
<comment type="similarity">
    <text evidence="1">In the N-terminal section; belongs to the acetate CoA ligase alpha subunit family.</text>
</comment>
<dbReference type="PANTHER" id="PTHR42793">
    <property type="entry name" value="COA BINDING DOMAIN CONTAINING PROTEIN"/>
    <property type="match status" value="1"/>
</dbReference>
<dbReference type="Gene3D" id="3.30.1490.20">
    <property type="entry name" value="ATP-grasp fold, A domain"/>
    <property type="match status" value="1"/>
</dbReference>
<evidence type="ECO:0000313" key="5">
    <source>
        <dbReference type="Proteomes" id="UP000252884"/>
    </source>
</evidence>
<gene>
    <name evidence="4" type="ORF">DES41_11533</name>
</gene>
<dbReference type="PROSITE" id="PS50975">
    <property type="entry name" value="ATP_GRASP"/>
    <property type="match status" value="1"/>
</dbReference>
<dbReference type="InterPro" id="IPR036291">
    <property type="entry name" value="NAD(P)-bd_dom_sf"/>
</dbReference>
<organism evidence="4 5">
    <name type="scientific">Pseudorhodoferax soli</name>
    <dbReference type="NCBI Taxonomy" id="545864"/>
    <lineage>
        <taxon>Bacteria</taxon>
        <taxon>Pseudomonadati</taxon>
        <taxon>Pseudomonadota</taxon>
        <taxon>Betaproteobacteria</taxon>
        <taxon>Burkholderiales</taxon>
        <taxon>Comamonadaceae</taxon>
    </lineage>
</organism>
<dbReference type="Proteomes" id="UP000252884">
    <property type="component" value="Unassembled WGS sequence"/>
</dbReference>
<feature type="domain" description="ATP-grasp" evidence="3">
    <location>
        <begin position="490"/>
        <end position="526"/>
    </location>
</feature>
<dbReference type="InterPro" id="IPR011761">
    <property type="entry name" value="ATP-grasp"/>
</dbReference>
<dbReference type="OrthoDB" id="9807426at2"/>
<dbReference type="GO" id="GO:0005524">
    <property type="term" value="F:ATP binding"/>
    <property type="evidence" value="ECO:0007669"/>
    <property type="project" value="UniProtKB-UniRule"/>
</dbReference>
<evidence type="ECO:0000313" key="4">
    <source>
        <dbReference type="EMBL" id="RCW64409.1"/>
    </source>
</evidence>
<keyword evidence="2" id="KW-0067">ATP-binding</keyword>
<dbReference type="RefSeq" id="WP_114472280.1">
    <property type="nucleotide sequence ID" value="NZ_QPJK01000015.1"/>
</dbReference>
<dbReference type="EMBL" id="QPJK01000015">
    <property type="protein sequence ID" value="RCW64409.1"/>
    <property type="molecule type" value="Genomic_DNA"/>
</dbReference>
<keyword evidence="2" id="KW-0547">Nucleotide-binding</keyword>
<protein>
    <submittedName>
        <fullName evidence="4">6-carboxyhexanoate-CoA ligase</fullName>
    </submittedName>
</protein>
<dbReference type="InterPro" id="IPR016102">
    <property type="entry name" value="Succinyl-CoA_synth-like"/>
</dbReference>
<dbReference type="GO" id="GO:0046872">
    <property type="term" value="F:metal ion binding"/>
    <property type="evidence" value="ECO:0007669"/>
    <property type="project" value="InterPro"/>
</dbReference>
<sequence>MVDALHSPLSRLLRPASVAVVGASDDALRIGGRPIAYMLGQGYGGRILPVNPNRPTIQGLPAFESVAALPQAPDVAIVAVAAKLVPQTIAALGERGTRAAIVFSAGFAEASAEGVVLQQEMLAAARAHGVRILGPNTLGVVNPRSGFYGSFTSVVEMGFPKAGGVGIASQSGAYGSHILGVARASGIGISSCVMTGNESDLHLADMVQAFVDDGDTEVIAVYAEGIRDGGALMAALENARRARKPVVMMKVGTSAVGSAAAQSHTASVAGNDAVTDAVLAELGVVRAHSTDHLLDVARTATRRIYPVDNTLGVITVSGGAGVIVSDAAEVHGLAMPEMPAAAQGRLKELIPFCAPRNPVDCTAQFMNDLGIAGLFAEAVVAEGGYGAILAFFTYTVGAGSIAEGLRAQLKAVRARHPDRLFVLCILATPETVRQYEDDGFAVFEDPARAVAAIAAMTRFGQAFARGPALAPPEVPVLALPDATPNEAQAKQLLAAAGIAVAPERACTDAASAVAAAEALGYPVVLKILSADILHKSEIGGVLLDVGDAAAVRSGFELLLARARAAVPAARIEGVLVAKQLSGGVECILGIQRDPVFGPVAVFGLGGIFIEVLHDVVLRRCPFGEDVAEQMVRSIQGAPLLLGARGKPPVDIQALAAMLARLSQFAHQAGPRLQSIDLNPVFALPQGQGAYAVDAVIELAPQGKEQ</sequence>
<keyword evidence="4" id="KW-0436">Ligase</keyword>
<comment type="caution">
    <text evidence="4">The sequence shown here is derived from an EMBL/GenBank/DDBJ whole genome shotgun (WGS) entry which is preliminary data.</text>
</comment>
<dbReference type="Gene3D" id="3.40.50.261">
    <property type="entry name" value="Succinyl-CoA synthetase domains"/>
    <property type="match status" value="2"/>
</dbReference>
<accession>A0A368X9L0</accession>
<dbReference type="Gene3D" id="3.40.50.720">
    <property type="entry name" value="NAD(P)-binding Rossmann-like Domain"/>
    <property type="match status" value="1"/>
</dbReference>
<dbReference type="PANTHER" id="PTHR42793:SF4">
    <property type="entry name" value="BLL6376 PROTEIN"/>
    <property type="match status" value="1"/>
</dbReference>
<dbReference type="SUPFAM" id="SSF52210">
    <property type="entry name" value="Succinyl-CoA synthetase domains"/>
    <property type="match status" value="2"/>
</dbReference>